<comment type="subcellular location">
    <subcellularLocation>
        <location evidence="1">Cell membrane</location>
        <topology evidence="1">Multi-pass membrane protein</topology>
    </subcellularLocation>
</comment>
<dbReference type="SUPFAM" id="SSF103481">
    <property type="entry name" value="Multidrug resistance efflux transporter EmrE"/>
    <property type="match status" value="1"/>
</dbReference>
<evidence type="ECO:0000256" key="5">
    <source>
        <dbReference type="ARBA" id="ARBA00022519"/>
    </source>
</evidence>
<sequence>MNKFIFILLISVLVASISQVVLKKSANKQHKNLIKEYLNVQVVIGYSLLFLSTILTIFALKGLPYKSVPIIETVGYAFVLIMGRLFLEEKITKKKIIGNIIIVIGIIVFNL</sequence>
<feature type="transmembrane region" description="Helical" evidence="12">
    <location>
        <begin position="43"/>
        <end position="63"/>
    </location>
</feature>
<evidence type="ECO:0000256" key="2">
    <source>
        <dbReference type="ARBA" id="ARBA00007362"/>
    </source>
</evidence>
<dbReference type="InterPro" id="IPR000390">
    <property type="entry name" value="Small_drug/metabolite_transptr"/>
</dbReference>
<keyword evidence="7 12" id="KW-0812">Transmembrane</keyword>
<keyword evidence="11 12" id="KW-0472">Membrane</keyword>
<keyword evidence="4" id="KW-0444">Lipid biosynthesis</keyword>
<dbReference type="GO" id="GO:0009103">
    <property type="term" value="P:lipopolysaccharide biosynthetic process"/>
    <property type="evidence" value="ECO:0007669"/>
    <property type="project" value="UniProtKB-KW"/>
</dbReference>
<evidence type="ECO:0000256" key="9">
    <source>
        <dbReference type="ARBA" id="ARBA00022989"/>
    </source>
</evidence>
<dbReference type="GO" id="GO:0005886">
    <property type="term" value="C:plasma membrane"/>
    <property type="evidence" value="ECO:0007669"/>
    <property type="project" value="UniProtKB-SubCell"/>
</dbReference>
<evidence type="ECO:0000256" key="7">
    <source>
        <dbReference type="ARBA" id="ARBA00022692"/>
    </source>
</evidence>
<feature type="transmembrane region" description="Helical" evidence="12">
    <location>
        <begin position="6"/>
        <end position="22"/>
    </location>
</feature>
<dbReference type="Gene3D" id="1.10.3730.20">
    <property type="match status" value="1"/>
</dbReference>
<feature type="domain" description="EamA" evidence="13">
    <location>
        <begin position="5"/>
        <end position="110"/>
    </location>
</feature>
<dbReference type="KEGG" id="cbk:CLL_A3238"/>
<accession>U4PCH8</accession>
<dbReference type="GO" id="GO:0022857">
    <property type="term" value="F:transmembrane transporter activity"/>
    <property type="evidence" value="ECO:0007669"/>
    <property type="project" value="InterPro"/>
</dbReference>
<dbReference type="HOGENOM" id="CLU_131462_7_0_9"/>
<accession>B2TQG7</accession>
<keyword evidence="5" id="KW-0997">Cell inner membrane</keyword>
<evidence type="ECO:0000256" key="6">
    <source>
        <dbReference type="ARBA" id="ARBA00022556"/>
    </source>
</evidence>
<protein>
    <recommendedName>
        <fullName evidence="13">EamA domain-containing protein</fullName>
    </recommendedName>
</protein>
<gene>
    <name evidence="14" type="ordered locus">CLL_A3238</name>
</gene>
<keyword evidence="9 12" id="KW-1133">Transmembrane helix</keyword>
<dbReference type="InterPro" id="IPR000620">
    <property type="entry name" value="EamA_dom"/>
</dbReference>
<dbReference type="PATRIC" id="fig|935198.13.peg.3203"/>
<evidence type="ECO:0000256" key="3">
    <source>
        <dbReference type="ARBA" id="ARBA00022475"/>
    </source>
</evidence>
<reference evidence="14" key="1">
    <citation type="submission" date="2009-06" db="EMBL/GenBank/DDBJ databases">
        <authorList>
            <consortium name="US DOE Joint Genome Institute (JGI-PGF)"/>
            <person name="Lucas S."/>
            <person name="Copeland A."/>
            <person name="Lapidus A."/>
            <person name="Glavina del Rio T."/>
            <person name="Dalin E."/>
            <person name="Tice H."/>
            <person name="Bruce D."/>
            <person name="Goodwin L."/>
            <person name="Pitluck S."/>
            <person name="Kyrpides N."/>
            <person name="Mavromatis K."/>
            <person name="Ivanova N."/>
            <person name="Saunders E."/>
            <person name="Brettin T."/>
            <person name="Detter J.C."/>
            <person name="Han C."/>
            <person name="Larimer F."/>
            <person name="Land M."/>
            <person name="Hauser L."/>
            <person name="Markowitz V."/>
            <person name="Cheng J.-F."/>
            <person name="Hugenholtz P."/>
            <person name="Woyke T."/>
            <person name="Wu D."/>
            <person name="Gronow S."/>
            <person name="Klenk H.-P."/>
            <person name="Eisen J.A."/>
        </authorList>
    </citation>
    <scope>NUCLEOTIDE SEQUENCE</scope>
    <source>
        <strain evidence="14">Eklund 17B</strain>
    </source>
</reference>
<evidence type="ECO:0000256" key="12">
    <source>
        <dbReference type="SAM" id="Phobius"/>
    </source>
</evidence>
<dbReference type="PANTHER" id="PTHR30561">
    <property type="entry name" value="SMR FAMILY PROTON-DEPENDENT DRUG EFFLUX TRANSPORTER SUGE"/>
    <property type="match status" value="1"/>
</dbReference>
<evidence type="ECO:0000256" key="10">
    <source>
        <dbReference type="ARBA" id="ARBA00023098"/>
    </source>
</evidence>
<dbReference type="EMBL" id="CP001056">
    <property type="protein sequence ID" value="ACD22706.1"/>
    <property type="molecule type" value="Genomic_DNA"/>
</dbReference>
<evidence type="ECO:0000256" key="4">
    <source>
        <dbReference type="ARBA" id="ARBA00022516"/>
    </source>
</evidence>
<evidence type="ECO:0000313" key="14">
    <source>
        <dbReference type="EMBL" id="ACD22706.1"/>
    </source>
</evidence>
<reference evidence="14" key="2">
    <citation type="submission" date="2009-08" db="EMBL/GenBank/DDBJ databases">
        <authorList>
            <person name="Shrivastava S."/>
            <person name="Brinkac L.M."/>
            <person name="Dodson R.J."/>
            <person name="Harkins D.M."/>
            <person name="Durkin A.S."/>
            <person name="Sutton G."/>
        </authorList>
    </citation>
    <scope>NUCLEOTIDE SEQUENCE</scope>
    <source>
        <strain evidence="14">Eklund 17B</strain>
    </source>
</reference>
<evidence type="ECO:0000256" key="1">
    <source>
        <dbReference type="ARBA" id="ARBA00004651"/>
    </source>
</evidence>
<comment type="similarity">
    <text evidence="2">Belongs to the EamA transporter family.</text>
</comment>
<keyword evidence="6" id="KW-0441">Lipid A biosynthesis</keyword>
<keyword evidence="3" id="KW-1003">Cell membrane</keyword>
<keyword evidence="10" id="KW-0443">Lipid metabolism</keyword>
<evidence type="ECO:0000259" key="13">
    <source>
        <dbReference type="Pfam" id="PF00892"/>
    </source>
</evidence>
<keyword evidence="8" id="KW-0448">Lipopolysaccharide biosynthesis</keyword>
<proteinExistence type="inferred from homology"/>
<organism evidence="14">
    <name type="scientific">Clostridium botulinum (strain Eklund 17B / Type B)</name>
    <dbReference type="NCBI Taxonomy" id="935198"/>
    <lineage>
        <taxon>Bacteria</taxon>
        <taxon>Bacillati</taxon>
        <taxon>Bacillota</taxon>
        <taxon>Clostridia</taxon>
        <taxon>Eubacteriales</taxon>
        <taxon>Clostridiaceae</taxon>
        <taxon>Clostridium</taxon>
    </lineage>
</organism>
<evidence type="ECO:0000256" key="8">
    <source>
        <dbReference type="ARBA" id="ARBA00022985"/>
    </source>
</evidence>
<dbReference type="PANTHER" id="PTHR30561:SF9">
    <property type="entry name" value="4-AMINO-4-DEOXY-L-ARABINOSE-PHOSPHOUNDECAPRENOL FLIPPASE SUBUNIT ARNF-RELATED"/>
    <property type="match status" value="1"/>
</dbReference>
<evidence type="ECO:0000256" key="11">
    <source>
        <dbReference type="ARBA" id="ARBA00023136"/>
    </source>
</evidence>
<dbReference type="Pfam" id="PF00892">
    <property type="entry name" value="EamA"/>
    <property type="match status" value="1"/>
</dbReference>
<feature type="transmembrane region" description="Helical" evidence="12">
    <location>
        <begin position="69"/>
        <end position="87"/>
    </location>
</feature>
<name>B2TQG7_CLOBB</name>
<dbReference type="AlphaFoldDB" id="B2TQG7"/>
<dbReference type="InterPro" id="IPR037185">
    <property type="entry name" value="EmrE-like"/>
</dbReference>